<keyword evidence="6 8" id="KW-0472">Membrane</keyword>
<keyword evidence="3" id="KW-0808">Transferase</keyword>
<evidence type="ECO:0000256" key="7">
    <source>
        <dbReference type="ARBA" id="ARBA00024033"/>
    </source>
</evidence>
<evidence type="ECO:0000256" key="4">
    <source>
        <dbReference type="ARBA" id="ARBA00022692"/>
    </source>
</evidence>
<keyword evidence="2" id="KW-1003">Cell membrane</keyword>
<evidence type="ECO:0000256" key="2">
    <source>
        <dbReference type="ARBA" id="ARBA00022475"/>
    </source>
</evidence>
<reference evidence="9 10" key="1">
    <citation type="journal article" date="2014" name="BMC Genomics">
        <title>Comparison of environmental and isolate Sulfobacillus genomes reveals diverse carbon, sulfur, nitrogen, and hydrogen metabolisms.</title>
        <authorList>
            <person name="Justice N.B."/>
            <person name="Norman A."/>
            <person name="Brown C.T."/>
            <person name="Singh A."/>
            <person name="Thomas B.C."/>
            <person name="Banfield J.F."/>
        </authorList>
    </citation>
    <scope>NUCLEOTIDE SEQUENCE [LARGE SCALE GENOMIC DNA]</scope>
    <source>
        <strain evidence="9">AMDSBA3</strain>
    </source>
</reference>
<feature type="transmembrane region" description="Helical" evidence="8">
    <location>
        <begin position="165"/>
        <end position="186"/>
    </location>
</feature>
<accession>A0A2T2WKL1</accession>
<protein>
    <recommendedName>
        <fullName evidence="11">DUF2029 domain-containing protein</fullName>
    </recommendedName>
</protein>
<evidence type="ECO:0000256" key="3">
    <source>
        <dbReference type="ARBA" id="ARBA00022679"/>
    </source>
</evidence>
<proteinExistence type="inferred from homology"/>
<evidence type="ECO:0000256" key="8">
    <source>
        <dbReference type="SAM" id="Phobius"/>
    </source>
</evidence>
<feature type="transmembrane region" description="Helical" evidence="8">
    <location>
        <begin position="253"/>
        <end position="273"/>
    </location>
</feature>
<keyword evidence="5 8" id="KW-1133">Transmembrane helix</keyword>
<dbReference type="InterPro" id="IPR018584">
    <property type="entry name" value="GT87"/>
</dbReference>
<sequence length="402" mass="45227">MRSHLQLFMGSLAITLYYLWSARHLIPPPSVRASQSLTTYANWAYAHLAYSDIWALYFGHHLMSHALPYIQTPIEYPVLMGLTMWVTAWIPGGALGFFLATAVLLWAAALWCHYCIWEFSPAHAWAFSLTPLVMTYGLLNWDMLGMALMLWAVRLFRQACWNRSAIVFAMAVFFKLFPIFCLPFIAVRIVRSEGLRRLWSMVTAFGAAACALNVPFAITNWNNWSLFFNFNAGRGVSADLWNNTWWHLASVPAVDLLSLTMVSCALVVCGHWMGPDGSWAEASAVVFAIFLLVNKVFSPQYILWLTAFAAMAQWPLWTFALLSVAGLTDYVNSLTMLHLTASGAPTQTTAQWYGQEIFPLGLALRYLAVVISPLGALYGRWRHPTEVLHPLYPSDPQISPDI</sequence>
<feature type="transmembrane region" description="Helical" evidence="8">
    <location>
        <begin position="129"/>
        <end position="153"/>
    </location>
</feature>
<evidence type="ECO:0000256" key="1">
    <source>
        <dbReference type="ARBA" id="ARBA00004651"/>
    </source>
</evidence>
<evidence type="ECO:0000313" key="10">
    <source>
        <dbReference type="Proteomes" id="UP000241848"/>
    </source>
</evidence>
<comment type="caution">
    <text evidence="9">The sequence shown here is derived from an EMBL/GenBank/DDBJ whole genome shotgun (WGS) entry which is preliminary data.</text>
</comment>
<feature type="transmembrane region" description="Helical" evidence="8">
    <location>
        <begin position="198"/>
        <end position="218"/>
    </location>
</feature>
<feature type="transmembrane region" description="Helical" evidence="8">
    <location>
        <begin position="304"/>
        <end position="327"/>
    </location>
</feature>
<feature type="transmembrane region" description="Helical" evidence="8">
    <location>
        <begin position="357"/>
        <end position="378"/>
    </location>
</feature>
<keyword evidence="4 8" id="KW-0812">Transmembrane</keyword>
<feature type="transmembrane region" description="Helical" evidence="8">
    <location>
        <begin position="97"/>
        <end position="117"/>
    </location>
</feature>
<dbReference type="Pfam" id="PF09594">
    <property type="entry name" value="GT87"/>
    <property type="match status" value="1"/>
</dbReference>
<gene>
    <name evidence="9" type="ORF">C7B45_05345</name>
</gene>
<organism evidence="9 10">
    <name type="scientific">Sulfobacillus acidophilus</name>
    <dbReference type="NCBI Taxonomy" id="53633"/>
    <lineage>
        <taxon>Bacteria</taxon>
        <taxon>Bacillati</taxon>
        <taxon>Bacillota</taxon>
        <taxon>Clostridia</taxon>
        <taxon>Eubacteriales</taxon>
        <taxon>Clostridiales Family XVII. Incertae Sedis</taxon>
        <taxon>Sulfobacillus</taxon>
    </lineage>
</organism>
<comment type="subcellular location">
    <subcellularLocation>
        <location evidence="1">Cell membrane</location>
        <topology evidence="1">Multi-pass membrane protein</topology>
    </subcellularLocation>
</comment>
<dbReference type="EMBL" id="PXYV01000012">
    <property type="protein sequence ID" value="PSR22760.1"/>
    <property type="molecule type" value="Genomic_DNA"/>
</dbReference>
<feature type="transmembrane region" description="Helical" evidence="8">
    <location>
        <begin position="279"/>
        <end position="297"/>
    </location>
</feature>
<dbReference type="GO" id="GO:0016758">
    <property type="term" value="F:hexosyltransferase activity"/>
    <property type="evidence" value="ECO:0007669"/>
    <property type="project" value="InterPro"/>
</dbReference>
<evidence type="ECO:0000313" key="9">
    <source>
        <dbReference type="EMBL" id="PSR22760.1"/>
    </source>
</evidence>
<evidence type="ECO:0000256" key="6">
    <source>
        <dbReference type="ARBA" id="ARBA00023136"/>
    </source>
</evidence>
<evidence type="ECO:0000256" key="5">
    <source>
        <dbReference type="ARBA" id="ARBA00022989"/>
    </source>
</evidence>
<dbReference type="GO" id="GO:0005886">
    <property type="term" value="C:plasma membrane"/>
    <property type="evidence" value="ECO:0007669"/>
    <property type="project" value="UniProtKB-SubCell"/>
</dbReference>
<evidence type="ECO:0008006" key="11">
    <source>
        <dbReference type="Google" id="ProtNLM"/>
    </source>
</evidence>
<comment type="similarity">
    <text evidence="7">Belongs to the glycosyltransferase 87 family.</text>
</comment>
<name>A0A2T2WKL1_9FIRM</name>
<dbReference type="AlphaFoldDB" id="A0A2T2WKL1"/>
<dbReference type="Proteomes" id="UP000241848">
    <property type="component" value="Unassembled WGS sequence"/>
</dbReference>